<evidence type="ECO:0000313" key="1">
    <source>
        <dbReference type="EMBL" id="AXQ66806.1"/>
    </source>
</evidence>
<name>A0A385E4V1_9CAUD</name>
<dbReference type="EMBL" id="MH638309">
    <property type="protein sequence ID" value="AXQ66806.1"/>
    <property type="molecule type" value="Genomic_DNA"/>
</dbReference>
<evidence type="ECO:0000313" key="2">
    <source>
        <dbReference type="Proteomes" id="UP000264065"/>
    </source>
</evidence>
<organism evidence="1 2">
    <name type="scientific">Bacillus phage Hobo</name>
    <dbReference type="NCBI Taxonomy" id="2301683"/>
    <lineage>
        <taxon>Viruses</taxon>
        <taxon>Duplodnaviria</taxon>
        <taxon>Heunggongvirae</taxon>
        <taxon>Uroviricota</taxon>
        <taxon>Caudoviricetes</taxon>
        <taxon>Herelleviridae</taxon>
        <taxon>Bastillevirinae</taxon>
        <taxon>Caeruleovirus</taxon>
        <taxon>Caeruleovirus BM15</taxon>
    </lineage>
</organism>
<proteinExistence type="predicted"/>
<reference evidence="2" key="1">
    <citation type="submission" date="2018-07" db="EMBL/GenBank/DDBJ databases">
        <authorList>
            <person name="Gresham K."/>
            <person name="Islam N."/>
            <person name="Johnson A."/>
            <person name="Findley A."/>
            <person name="Wiedemeier A."/>
        </authorList>
    </citation>
    <scope>NUCLEOTIDE SEQUENCE [LARGE SCALE GENOMIC DNA]</scope>
</reference>
<dbReference type="Proteomes" id="UP000264065">
    <property type="component" value="Segment"/>
</dbReference>
<gene>
    <name evidence="1" type="primary">25</name>
    <name evidence="1" type="ORF">HOBO_25</name>
</gene>
<accession>A0A385E4V1</accession>
<protein>
    <submittedName>
        <fullName evidence="1">Uncharacterized protein</fullName>
    </submittedName>
</protein>
<sequence>MCGSLIIAKLMSIFEHTCCFCDKEYDKVNEDGSRTIIMACNKCGKTELHTIEKGGN</sequence>